<dbReference type="RefSeq" id="XP_059605263.1">
    <property type="nucleotide sequence ID" value="XM_059747677.1"/>
</dbReference>
<proteinExistence type="predicted"/>
<sequence length="205" mass="23863">MAAKAGLRRKQFNLIHEIFEERNVRLPRDQCRVENQRKAAEASHKKSEWSDYEDWGYNLKPGRMDIFGTVLDLLHAQIPSELLSSCWGATGYRWRVASLDRFEEFQLTESPAMQPSFRWKYAQNKWPYFHLRFTPYALPYSLLLNHRKSGTSPDIAWGVNAALYDSFCLRLMHGRSKSRPYVVCRSIDFGVLLGPFDISKVINAV</sequence>
<name>A0AAJ8BYF9_ASPNG</name>
<dbReference type="VEuPathDB" id="FungiDB:An04g07880"/>
<dbReference type="AlphaFoldDB" id="A0AAJ8BYF9"/>
<evidence type="ECO:0000313" key="1">
    <source>
        <dbReference type="RefSeq" id="XP_059605263.1"/>
    </source>
</evidence>
<dbReference type="KEGG" id="ang:An04g07880"/>
<organism evidence="1">
    <name type="scientific">Aspergillus niger</name>
    <dbReference type="NCBI Taxonomy" id="5061"/>
    <lineage>
        <taxon>Eukaryota</taxon>
        <taxon>Fungi</taxon>
        <taxon>Dikarya</taxon>
        <taxon>Ascomycota</taxon>
        <taxon>Pezizomycotina</taxon>
        <taxon>Eurotiomycetes</taxon>
        <taxon>Eurotiomycetidae</taxon>
        <taxon>Eurotiales</taxon>
        <taxon>Aspergillaceae</taxon>
        <taxon>Aspergillus</taxon>
        <taxon>Aspergillus subgen. Circumdati</taxon>
    </lineage>
</organism>
<accession>A0AAJ8BYF9</accession>
<reference evidence="1" key="2">
    <citation type="submission" date="2025-08" db="UniProtKB">
        <authorList>
            <consortium name="RefSeq"/>
        </authorList>
    </citation>
    <scope>IDENTIFICATION</scope>
</reference>
<dbReference type="GeneID" id="84591000"/>
<protein>
    <submittedName>
        <fullName evidence="1">Uncharacterized protein</fullName>
    </submittedName>
</protein>
<gene>
    <name evidence="1" type="ORF">An04g07880</name>
</gene>
<reference evidence="1" key="1">
    <citation type="submission" date="2025-02" db="EMBL/GenBank/DDBJ databases">
        <authorList>
            <consortium name="NCBI Genome Project"/>
        </authorList>
    </citation>
    <scope>NUCLEOTIDE SEQUENCE</scope>
</reference>